<organism evidence="1 2">
    <name type="scientific">Candidatus Nomurabacteria bacterium RIFCSPLOWO2_02_FULL_40_67</name>
    <dbReference type="NCBI Taxonomy" id="1801787"/>
    <lineage>
        <taxon>Bacteria</taxon>
        <taxon>Candidatus Nomuraibacteriota</taxon>
    </lineage>
</organism>
<dbReference type="EMBL" id="MFVL01000006">
    <property type="protein sequence ID" value="OGJ02073.1"/>
    <property type="molecule type" value="Genomic_DNA"/>
</dbReference>
<gene>
    <name evidence="1" type="ORF">A3I23_01025</name>
</gene>
<reference evidence="1 2" key="1">
    <citation type="journal article" date="2016" name="Nat. Commun.">
        <title>Thousands of microbial genomes shed light on interconnected biogeochemical processes in an aquifer system.</title>
        <authorList>
            <person name="Anantharaman K."/>
            <person name="Brown C.T."/>
            <person name="Hug L.A."/>
            <person name="Sharon I."/>
            <person name="Castelle C.J."/>
            <person name="Probst A.J."/>
            <person name="Thomas B.C."/>
            <person name="Singh A."/>
            <person name="Wilkins M.J."/>
            <person name="Karaoz U."/>
            <person name="Brodie E.L."/>
            <person name="Williams K.H."/>
            <person name="Hubbard S.S."/>
            <person name="Banfield J.F."/>
        </authorList>
    </citation>
    <scope>NUCLEOTIDE SEQUENCE [LARGE SCALE GENOMIC DNA]</scope>
</reference>
<dbReference type="Gene3D" id="3.30.160.250">
    <property type="match status" value="1"/>
</dbReference>
<name>A0A1F6Y6T1_9BACT</name>
<dbReference type="SUPFAM" id="SSF143100">
    <property type="entry name" value="TTHA1013/TTHA0281-like"/>
    <property type="match status" value="1"/>
</dbReference>
<dbReference type="AlphaFoldDB" id="A0A1F6Y6T1"/>
<evidence type="ECO:0008006" key="3">
    <source>
        <dbReference type="Google" id="ProtNLM"/>
    </source>
</evidence>
<evidence type="ECO:0000313" key="1">
    <source>
        <dbReference type="EMBL" id="OGJ02073.1"/>
    </source>
</evidence>
<dbReference type="InterPro" id="IPR035069">
    <property type="entry name" value="TTHA1013/TTHA0281-like"/>
</dbReference>
<accession>A0A1F6Y6T1</accession>
<dbReference type="Proteomes" id="UP000177693">
    <property type="component" value="Unassembled WGS sequence"/>
</dbReference>
<evidence type="ECO:0000313" key="2">
    <source>
        <dbReference type="Proteomes" id="UP000177693"/>
    </source>
</evidence>
<proteinExistence type="predicted"/>
<sequence length="78" mass="8723">MSSIIQFTIKKDEDGVYCAKAVDHPIFTSGETLPELENNIREATALYIEDEDLVSLEISAEPSLLANFEIPRIAYAYV</sequence>
<protein>
    <recommendedName>
        <fullName evidence="3">DUF1902 domain-containing protein</fullName>
    </recommendedName>
</protein>
<comment type="caution">
    <text evidence="1">The sequence shown here is derived from an EMBL/GenBank/DDBJ whole genome shotgun (WGS) entry which is preliminary data.</text>
</comment>